<dbReference type="SUPFAM" id="SSF52047">
    <property type="entry name" value="RNI-like"/>
    <property type="match status" value="1"/>
</dbReference>
<dbReference type="RefSeq" id="XP_021827492.1">
    <property type="nucleotide sequence ID" value="XM_021971800.1"/>
</dbReference>
<reference evidence="3" key="1">
    <citation type="submission" date="2025-08" db="UniProtKB">
        <authorList>
            <consortium name="RefSeq"/>
        </authorList>
    </citation>
    <scope>IDENTIFICATION</scope>
</reference>
<accession>A0A6P5TJZ1</accession>
<name>A0A6P5TJZ1_PRUAV</name>
<dbReference type="InterPro" id="IPR001810">
    <property type="entry name" value="F-box_dom"/>
</dbReference>
<dbReference type="SMART" id="SM00256">
    <property type="entry name" value="FBOX"/>
    <property type="match status" value="1"/>
</dbReference>
<dbReference type="Pfam" id="PF24758">
    <property type="entry name" value="LRR_At5g56370"/>
    <property type="match status" value="1"/>
</dbReference>
<dbReference type="PROSITE" id="PS50181">
    <property type="entry name" value="FBOX"/>
    <property type="match status" value="1"/>
</dbReference>
<organism evidence="2 3">
    <name type="scientific">Prunus avium</name>
    <name type="common">Cherry</name>
    <name type="synonym">Cerasus avium</name>
    <dbReference type="NCBI Taxonomy" id="42229"/>
    <lineage>
        <taxon>Eukaryota</taxon>
        <taxon>Viridiplantae</taxon>
        <taxon>Streptophyta</taxon>
        <taxon>Embryophyta</taxon>
        <taxon>Tracheophyta</taxon>
        <taxon>Spermatophyta</taxon>
        <taxon>Magnoliopsida</taxon>
        <taxon>eudicotyledons</taxon>
        <taxon>Gunneridae</taxon>
        <taxon>Pentapetalae</taxon>
        <taxon>rosids</taxon>
        <taxon>fabids</taxon>
        <taxon>Rosales</taxon>
        <taxon>Rosaceae</taxon>
        <taxon>Amygdaloideae</taxon>
        <taxon>Amygdaleae</taxon>
        <taxon>Prunus</taxon>
    </lineage>
</organism>
<evidence type="ECO:0000313" key="2">
    <source>
        <dbReference type="Proteomes" id="UP000515124"/>
    </source>
</evidence>
<protein>
    <submittedName>
        <fullName evidence="3">F-box/FBD/LRR-repeat protein At1g13570-like</fullName>
    </submittedName>
</protein>
<sequence length="427" mass="49183">MEQREPPKSRLKSKMELDRISNLPSDVIEQILSHLPIREAVRTSVLSSNWRYKSAMLRHLLFDDRCVSTQKHITFVDIVDHVLLGHIGPIHKFRLSHRGRLANWDVDRWILHLSRNSIEEFILEIWGGYRYRIPSYLFSCQNMIHLELLRCVLKLPPTFKGFRNLKSLVISHVILAQDVFENLIACCPLLERLTLIEFNFAHLKIDAPNLQFLAVEGVFLINTLNLIDVCVSTHTNVGQIWGCDSSSNFVKFMVHLPHIQRLKIQGFFLQSLAVGALSAKLPKPCLYLKFLSIWVDFYDPVEILTILCLLRSSPAVQELELSVDPALVLLELSGDHEHQAALSEVTEVNSLYGNWICPFSQLRFVKISYIYNVKAQLDFIRFLLLNSPVLEKIIVKPTYADDSWELVKQLLRLGRASVHSEIIFLDP</sequence>
<dbReference type="InterPro" id="IPR032675">
    <property type="entry name" value="LRR_dom_sf"/>
</dbReference>
<dbReference type="InterPro" id="IPR006566">
    <property type="entry name" value="FBD"/>
</dbReference>
<dbReference type="InterPro" id="IPR036047">
    <property type="entry name" value="F-box-like_dom_sf"/>
</dbReference>
<dbReference type="InterPro" id="IPR055411">
    <property type="entry name" value="LRR_FXL15/At3g58940/PEG3-like"/>
</dbReference>
<dbReference type="Gene3D" id="3.80.10.10">
    <property type="entry name" value="Ribonuclease Inhibitor"/>
    <property type="match status" value="1"/>
</dbReference>
<proteinExistence type="predicted"/>
<feature type="domain" description="F-box" evidence="1">
    <location>
        <begin position="17"/>
        <end position="65"/>
    </location>
</feature>
<evidence type="ECO:0000313" key="3">
    <source>
        <dbReference type="RefSeq" id="XP_021827492.1"/>
    </source>
</evidence>
<dbReference type="Gene3D" id="1.20.1280.50">
    <property type="match status" value="1"/>
</dbReference>
<evidence type="ECO:0000259" key="1">
    <source>
        <dbReference type="PROSITE" id="PS50181"/>
    </source>
</evidence>
<dbReference type="Pfam" id="PF00646">
    <property type="entry name" value="F-box"/>
    <property type="match status" value="1"/>
</dbReference>
<dbReference type="SMART" id="SM00579">
    <property type="entry name" value="FBD"/>
    <property type="match status" value="1"/>
</dbReference>
<dbReference type="GeneID" id="110768117"/>
<dbReference type="PANTHER" id="PTHR31639:SF93">
    <property type="entry name" value="F-BOX_FBD_LRR PROTEIN"/>
    <property type="match status" value="1"/>
</dbReference>
<keyword evidence="2" id="KW-1185">Reference proteome</keyword>
<dbReference type="SUPFAM" id="SSF81383">
    <property type="entry name" value="F-box domain"/>
    <property type="match status" value="1"/>
</dbReference>
<dbReference type="Proteomes" id="UP000515124">
    <property type="component" value="Unplaced"/>
</dbReference>
<dbReference type="KEGG" id="pavi:110768117"/>
<gene>
    <name evidence="3" type="primary">LOC110768117</name>
</gene>
<dbReference type="PANTHER" id="PTHR31639">
    <property type="entry name" value="F-BOX PROTEIN-LIKE"/>
    <property type="match status" value="1"/>
</dbReference>
<dbReference type="AlphaFoldDB" id="A0A6P5TJZ1"/>